<protein>
    <recommendedName>
        <fullName evidence="3">CCHC-type domain-containing protein</fullName>
    </recommendedName>
</protein>
<proteinExistence type="predicted"/>
<reference evidence="1 2" key="1">
    <citation type="submission" date="2024-01" db="EMBL/GenBank/DDBJ databases">
        <title>The complete chloroplast genome sequence of Lithospermum erythrorhizon: insights into the phylogenetic relationship among Boraginaceae species and the maternal lineages of purple gromwells.</title>
        <authorList>
            <person name="Okada T."/>
            <person name="Watanabe K."/>
        </authorList>
    </citation>
    <scope>NUCLEOTIDE SEQUENCE [LARGE SCALE GENOMIC DNA]</scope>
</reference>
<evidence type="ECO:0008006" key="3">
    <source>
        <dbReference type="Google" id="ProtNLM"/>
    </source>
</evidence>
<sequence>MTVDELQSSLNTYAHKLNRKNKTEEDQVLKVEDKFGGRGRGRLSYRGRGGGRGRQPYNKSTIQCFKCYKMRHFQYECPNWKEAHFTDGNYATCS</sequence>
<dbReference type="EMBL" id="BAABME010006239">
    <property type="protein sequence ID" value="GAA0167814.1"/>
    <property type="molecule type" value="Genomic_DNA"/>
</dbReference>
<organism evidence="1 2">
    <name type="scientific">Lithospermum erythrorhizon</name>
    <name type="common">Purple gromwell</name>
    <name type="synonym">Lithospermum officinale var. erythrorhizon</name>
    <dbReference type="NCBI Taxonomy" id="34254"/>
    <lineage>
        <taxon>Eukaryota</taxon>
        <taxon>Viridiplantae</taxon>
        <taxon>Streptophyta</taxon>
        <taxon>Embryophyta</taxon>
        <taxon>Tracheophyta</taxon>
        <taxon>Spermatophyta</taxon>
        <taxon>Magnoliopsida</taxon>
        <taxon>eudicotyledons</taxon>
        <taxon>Gunneridae</taxon>
        <taxon>Pentapetalae</taxon>
        <taxon>asterids</taxon>
        <taxon>lamiids</taxon>
        <taxon>Boraginales</taxon>
        <taxon>Boraginaceae</taxon>
        <taxon>Boraginoideae</taxon>
        <taxon>Lithospermeae</taxon>
        <taxon>Lithospermum</taxon>
    </lineage>
</organism>
<name>A0AAV3QVY5_LITER</name>
<dbReference type="Proteomes" id="UP001454036">
    <property type="component" value="Unassembled WGS sequence"/>
</dbReference>
<dbReference type="SUPFAM" id="SSF57756">
    <property type="entry name" value="Retrovirus zinc finger-like domains"/>
    <property type="match status" value="1"/>
</dbReference>
<keyword evidence="2" id="KW-1185">Reference proteome</keyword>
<evidence type="ECO:0000313" key="1">
    <source>
        <dbReference type="EMBL" id="GAA0167814.1"/>
    </source>
</evidence>
<gene>
    <name evidence="1" type="ORF">LIER_22662</name>
</gene>
<dbReference type="GO" id="GO:0008270">
    <property type="term" value="F:zinc ion binding"/>
    <property type="evidence" value="ECO:0007669"/>
    <property type="project" value="InterPro"/>
</dbReference>
<dbReference type="GO" id="GO:0003676">
    <property type="term" value="F:nucleic acid binding"/>
    <property type="evidence" value="ECO:0007669"/>
    <property type="project" value="InterPro"/>
</dbReference>
<accession>A0AAV3QVY5</accession>
<evidence type="ECO:0000313" key="2">
    <source>
        <dbReference type="Proteomes" id="UP001454036"/>
    </source>
</evidence>
<dbReference type="AlphaFoldDB" id="A0AAV3QVY5"/>
<dbReference type="InterPro" id="IPR036875">
    <property type="entry name" value="Znf_CCHC_sf"/>
</dbReference>
<comment type="caution">
    <text evidence="1">The sequence shown here is derived from an EMBL/GenBank/DDBJ whole genome shotgun (WGS) entry which is preliminary data.</text>
</comment>